<dbReference type="GO" id="GO:0016407">
    <property type="term" value="F:acetyltransferase activity"/>
    <property type="evidence" value="ECO:0007669"/>
    <property type="project" value="InterPro"/>
</dbReference>
<proteinExistence type="inferred from homology"/>
<name>A0A1G6MTN3_9ACTN</name>
<dbReference type="Gene3D" id="2.40.128.150">
    <property type="entry name" value="Cysteine proteinases"/>
    <property type="match status" value="1"/>
</dbReference>
<dbReference type="Proteomes" id="UP000199034">
    <property type="component" value="Unassembled WGS sequence"/>
</dbReference>
<dbReference type="OrthoDB" id="7181050at2"/>
<comment type="similarity">
    <text evidence="1">Belongs to the arylamine N-acetyltransferase family.</text>
</comment>
<keyword evidence="2" id="KW-0808">Transferase</keyword>
<sequence length="283" mass="30634">MPTRRYLGWLGLDDVALPPTLGTLRLVHARHLARVPYENLGIMLGNPPSVDPAASLERIATVGRAGYCFHHNGALELVLRDLGFEVERRHGHVWTAGVDGALPALNHLVLVVRDLPTPENPDGRWWADVGIGDGFAEPLPLVDGTYDDAGFRYELADVTGAGWSFRHDPAGSFGGIEVTDGPTTPADVLAAHAELSTPPEGRFTRMLLVQRRDATGVDLLRGCVRSRVEPGGRTESELTSYDAWRAGLAEIGVPLHDVPDDELVALFDRTLAAHQAWTSAGRP</sequence>
<dbReference type="Gene3D" id="3.30.2140.10">
    <property type="entry name" value="Arylamine N-acetyltransferase"/>
    <property type="match status" value="1"/>
</dbReference>
<evidence type="ECO:0000256" key="1">
    <source>
        <dbReference type="ARBA" id="ARBA00006547"/>
    </source>
</evidence>
<keyword evidence="3" id="KW-1185">Reference proteome</keyword>
<dbReference type="EMBL" id="FMZM01000003">
    <property type="protein sequence ID" value="SDC58903.1"/>
    <property type="molecule type" value="Genomic_DNA"/>
</dbReference>
<evidence type="ECO:0000313" key="3">
    <source>
        <dbReference type="Proteomes" id="UP000199034"/>
    </source>
</evidence>
<protein>
    <submittedName>
        <fullName evidence="2">Arylamine N-acetyltransferase</fullName>
    </submittedName>
</protein>
<evidence type="ECO:0000313" key="2">
    <source>
        <dbReference type="EMBL" id="SDC58903.1"/>
    </source>
</evidence>
<dbReference type="Pfam" id="PF00797">
    <property type="entry name" value="Acetyltransf_2"/>
    <property type="match status" value="1"/>
</dbReference>
<dbReference type="RefSeq" id="WP_090852291.1">
    <property type="nucleotide sequence ID" value="NZ_FMZM01000003.1"/>
</dbReference>
<dbReference type="InterPro" id="IPR038765">
    <property type="entry name" value="Papain-like_cys_pep_sf"/>
</dbReference>
<organism evidence="2 3">
    <name type="scientific">Nocardioides lianchengensis</name>
    <dbReference type="NCBI Taxonomy" id="1045774"/>
    <lineage>
        <taxon>Bacteria</taxon>
        <taxon>Bacillati</taxon>
        <taxon>Actinomycetota</taxon>
        <taxon>Actinomycetes</taxon>
        <taxon>Propionibacteriales</taxon>
        <taxon>Nocardioidaceae</taxon>
        <taxon>Nocardioides</taxon>
    </lineage>
</organism>
<dbReference type="InterPro" id="IPR001447">
    <property type="entry name" value="Arylamine_N-AcTrfase"/>
</dbReference>
<dbReference type="PANTHER" id="PTHR11786:SF0">
    <property type="entry name" value="ARYLAMINE N-ACETYLTRANSFERASE 4-RELATED"/>
    <property type="match status" value="1"/>
</dbReference>
<dbReference type="SUPFAM" id="SSF54001">
    <property type="entry name" value="Cysteine proteinases"/>
    <property type="match status" value="1"/>
</dbReference>
<accession>A0A1G6MTN3</accession>
<dbReference type="PANTHER" id="PTHR11786">
    <property type="entry name" value="N-HYDROXYARYLAMINE O-ACETYLTRANSFERASE"/>
    <property type="match status" value="1"/>
</dbReference>
<dbReference type="STRING" id="1045774.SAMN05421872_10323"/>
<reference evidence="3" key="1">
    <citation type="submission" date="2016-10" db="EMBL/GenBank/DDBJ databases">
        <authorList>
            <person name="Varghese N."/>
            <person name="Submissions S."/>
        </authorList>
    </citation>
    <scope>NUCLEOTIDE SEQUENCE [LARGE SCALE GENOMIC DNA]</scope>
    <source>
        <strain evidence="3">CGMCC 4.6858</strain>
    </source>
</reference>
<dbReference type="AlphaFoldDB" id="A0A1G6MTN3"/>
<gene>
    <name evidence="2" type="ORF">SAMN05421872_10323</name>
</gene>